<dbReference type="GO" id="GO:0006304">
    <property type="term" value="P:DNA modification"/>
    <property type="evidence" value="ECO:0007669"/>
    <property type="project" value="InterPro"/>
</dbReference>
<evidence type="ECO:0000256" key="4">
    <source>
        <dbReference type="ARBA" id="ARBA00022691"/>
    </source>
</evidence>
<dbReference type="PANTHER" id="PTHR33841">
    <property type="entry name" value="DNA METHYLTRANSFERASE YEEA-RELATED"/>
    <property type="match status" value="1"/>
</dbReference>
<sequence length="1078" mass="123838">MKIDSILNSREYECKLSEHLTQLLRRTKSASTEADVAFAFESEIYIFVRRVFGIDLNFQKEVSQSTLRHTFSGRMDAVCNNLVIEYKNKGKLDSDKDKEKAEKQLSDYLDQLLEAERNQYHGVLTDGVKIKYIYYQDGHLHSTAYKTIDKSDLEKLILSLIDVKNKKFVPLNIVNDFKINTRNQTTLNLARCLFDSLLNTPSGKALMLFQEWEVLFHLSETDKGQNEDIKKRRLALSNLFGIKITDSETDYKALFALQTTYAVIVKLIACKVVTKIEFNEDIEYFSDLSKIDSPTLRRFIEYIEDGYVFQTGGVRNLLEGDFFSWYCSEEIWTDKLSSLILDIVHVLEGYTISFYKHGYTTIDIFIDLYMEIMPPEVRHSLGEYFTPAWLADYVIKESVSIVNKEHYQAIDPCCGSGVFVMSIIKNIIGDTDIVSLTDTEKKQLLNSILKRVKGVDINPLSVLTAKVCFYLSIKPLINGDDIEIPIYLGDSANIPANLEIQGIRCYQYTVSTKQENIDVVLPSSFVESDSFFSQMSKVQAIVKAEDADLVFQSFIQTIDNKNLNEDIVDRIRSLSEQLVRLHKSNWDGIWIRIVSNFMLVARIRNIDIVVGNPPWIKWEFLPQAYAEKIKKLCLDRHLFSGQTYMGAISLNICALIANVTASTWLNKDGVLAFLMPQTLLTQDSYAGFRNFYTDVKSGKRMYLQKLDDWTKSGNPFIDTQEKFMTYYYRYNKVDYFKNGIPIKAFTKKKGTNILTINEKQSFREVQDYFDKSYPRAFQMDLERTGYTTFDEEFIAKKDLFNLIIGECKYKARSGVEFTPAEVYFIKPVKSVSSKDAYLFKPEEFTNSTHKSLTKLPVQLETEFIRPVIKAPEIIPFGFKPNFNYCIFPYENGISTSVNPATLSKKSPNLLKYFSNNKSIIGKQSKRSLTISRGSAFYSLSKVGGYTYSPYQVTFRDNTKLSAAVVERVKTPWGVEVMPICAKHCPYISKDVDGRDITEDEAYYLCGILNTPIVQQYFKFTYSTRSFSINFNIKMPLYDGNNEYQKNIMELAKVATKSGPTNEILSNLETNYLALCSNM</sequence>
<gene>
    <name evidence="7" type="ORF">DXT99_23405</name>
</gene>
<dbReference type="InterPro" id="IPR002052">
    <property type="entry name" value="DNA_methylase_N6_adenine_CS"/>
</dbReference>
<dbReference type="PANTHER" id="PTHR33841:SF4">
    <property type="entry name" value="RESTRICTION MODIFICATION SYSTEM DNA SPECIFICITY DOMAIN"/>
    <property type="match status" value="1"/>
</dbReference>
<comment type="catalytic activity">
    <reaction evidence="5">
        <text>a 2'-deoxyadenosine in DNA + S-adenosyl-L-methionine = an N(6)-methyl-2'-deoxyadenosine in DNA + S-adenosyl-L-homocysteine + H(+)</text>
        <dbReference type="Rhea" id="RHEA:15197"/>
        <dbReference type="Rhea" id="RHEA-COMP:12418"/>
        <dbReference type="Rhea" id="RHEA-COMP:12419"/>
        <dbReference type="ChEBI" id="CHEBI:15378"/>
        <dbReference type="ChEBI" id="CHEBI:57856"/>
        <dbReference type="ChEBI" id="CHEBI:59789"/>
        <dbReference type="ChEBI" id="CHEBI:90615"/>
        <dbReference type="ChEBI" id="CHEBI:90616"/>
        <dbReference type="EC" id="2.1.1.72"/>
    </reaction>
</comment>
<name>A0A3D8L3C4_9BACT</name>
<dbReference type="Gene3D" id="3.40.50.150">
    <property type="entry name" value="Vaccinia Virus protein VP39"/>
    <property type="match status" value="1"/>
</dbReference>
<dbReference type="GO" id="GO:0032259">
    <property type="term" value="P:methylation"/>
    <property type="evidence" value="ECO:0007669"/>
    <property type="project" value="UniProtKB-KW"/>
</dbReference>
<organism evidence="7 8">
    <name type="scientific">Pontibacter diazotrophicus</name>
    <dbReference type="NCBI Taxonomy" id="1400979"/>
    <lineage>
        <taxon>Bacteria</taxon>
        <taxon>Pseudomonadati</taxon>
        <taxon>Bacteroidota</taxon>
        <taxon>Cytophagia</taxon>
        <taxon>Cytophagales</taxon>
        <taxon>Hymenobacteraceae</taxon>
        <taxon>Pontibacter</taxon>
    </lineage>
</organism>
<dbReference type="Proteomes" id="UP000256708">
    <property type="component" value="Unassembled WGS sequence"/>
</dbReference>
<evidence type="ECO:0000256" key="3">
    <source>
        <dbReference type="ARBA" id="ARBA00022679"/>
    </source>
</evidence>
<evidence type="ECO:0000259" key="6">
    <source>
        <dbReference type="Pfam" id="PF07669"/>
    </source>
</evidence>
<dbReference type="InterPro" id="IPR029063">
    <property type="entry name" value="SAM-dependent_MTases_sf"/>
</dbReference>
<evidence type="ECO:0000313" key="7">
    <source>
        <dbReference type="EMBL" id="RDV11855.1"/>
    </source>
</evidence>
<evidence type="ECO:0000256" key="1">
    <source>
        <dbReference type="ARBA" id="ARBA00011900"/>
    </source>
</evidence>
<dbReference type="Pfam" id="PF07669">
    <property type="entry name" value="Eco57I"/>
    <property type="match status" value="1"/>
</dbReference>
<dbReference type="GO" id="GO:0003676">
    <property type="term" value="F:nucleic acid binding"/>
    <property type="evidence" value="ECO:0007669"/>
    <property type="project" value="InterPro"/>
</dbReference>
<feature type="domain" description="Type II methyltransferase M.TaqI-like" evidence="6">
    <location>
        <begin position="452"/>
        <end position="696"/>
    </location>
</feature>
<dbReference type="PRINTS" id="PR00507">
    <property type="entry name" value="N12N6MTFRASE"/>
</dbReference>
<dbReference type="EC" id="2.1.1.72" evidence="1"/>
<dbReference type="RefSeq" id="WP_115568021.1">
    <property type="nucleotide sequence ID" value="NZ_QRGR01000037.1"/>
</dbReference>
<accession>A0A3D8L3C4</accession>
<keyword evidence="2" id="KW-0489">Methyltransferase</keyword>
<evidence type="ECO:0000313" key="8">
    <source>
        <dbReference type="Proteomes" id="UP000256708"/>
    </source>
</evidence>
<dbReference type="InterPro" id="IPR011639">
    <property type="entry name" value="MethylTrfase_TaqI-like_dom"/>
</dbReference>
<protein>
    <recommendedName>
        <fullName evidence="1">site-specific DNA-methyltransferase (adenine-specific)</fullName>
        <ecNumber evidence="1">2.1.1.72</ecNumber>
    </recommendedName>
</protein>
<keyword evidence="4" id="KW-0949">S-adenosyl-L-methionine</keyword>
<reference evidence="8" key="1">
    <citation type="submission" date="2018-08" db="EMBL/GenBank/DDBJ databases">
        <authorList>
            <person name="Liu Z.-W."/>
            <person name="Du Z.-J."/>
        </authorList>
    </citation>
    <scope>NUCLEOTIDE SEQUENCE [LARGE SCALE GENOMIC DNA]</scope>
    <source>
        <strain evidence="8">H4X</strain>
    </source>
</reference>
<keyword evidence="8" id="KW-1185">Reference proteome</keyword>
<dbReference type="EMBL" id="QRGR01000037">
    <property type="protein sequence ID" value="RDV11855.1"/>
    <property type="molecule type" value="Genomic_DNA"/>
</dbReference>
<dbReference type="SUPFAM" id="SSF53335">
    <property type="entry name" value="S-adenosyl-L-methionine-dependent methyltransferases"/>
    <property type="match status" value="1"/>
</dbReference>
<dbReference type="InterPro" id="IPR050953">
    <property type="entry name" value="N4_N6_ade-DNA_methylase"/>
</dbReference>
<evidence type="ECO:0000256" key="2">
    <source>
        <dbReference type="ARBA" id="ARBA00022603"/>
    </source>
</evidence>
<dbReference type="PROSITE" id="PS00092">
    <property type="entry name" value="N6_MTASE"/>
    <property type="match status" value="1"/>
</dbReference>
<dbReference type="OrthoDB" id="9814572at2"/>
<dbReference type="GO" id="GO:0009007">
    <property type="term" value="F:site-specific DNA-methyltransferase (adenine-specific) activity"/>
    <property type="evidence" value="ECO:0007669"/>
    <property type="project" value="UniProtKB-EC"/>
</dbReference>
<dbReference type="AlphaFoldDB" id="A0A3D8L3C4"/>
<proteinExistence type="predicted"/>
<keyword evidence="3" id="KW-0808">Transferase</keyword>
<comment type="caution">
    <text evidence="7">The sequence shown here is derived from an EMBL/GenBank/DDBJ whole genome shotgun (WGS) entry which is preliminary data.</text>
</comment>
<evidence type="ECO:0000256" key="5">
    <source>
        <dbReference type="ARBA" id="ARBA00047942"/>
    </source>
</evidence>